<organism evidence="2">
    <name type="scientific">mine drainage metagenome</name>
    <dbReference type="NCBI Taxonomy" id="410659"/>
    <lineage>
        <taxon>unclassified sequences</taxon>
        <taxon>metagenomes</taxon>
        <taxon>ecological metagenomes</taxon>
    </lineage>
</organism>
<protein>
    <recommendedName>
        <fullName evidence="1">Abortive phage infection protein C-terminal domain-containing protein</fullName>
    </recommendedName>
</protein>
<gene>
    <name evidence="2" type="ORF">B2A_14295</name>
</gene>
<reference evidence="2" key="2">
    <citation type="journal article" date="2014" name="ISME J.">
        <title>Microbial stratification in low pH oxic and suboxic macroscopic growths along an acid mine drainage.</title>
        <authorList>
            <person name="Mendez-Garcia C."/>
            <person name="Mesa V."/>
            <person name="Sprenger R.R."/>
            <person name="Richter M."/>
            <person name="Diez M.S."/>
            <person name="Solano J."/>
            <person name="Bargiela R."/>
            <person name="Golyshina O.V."/>
            <person name="Manteca A."/>
            <person name="Ramos J.L."/>
            <person name="Gallego J.R."/>
            <person name="Llorente I."/>
            <person name="Martins Dos Santos V.A."/>
            <person name="Jensen O.N."/>
            <person name="Pelaez A.I."/>
            <person name="Sanchez J."/>
            <person name="Ferrer M."/>
        </authorList>
    </citation>
    <scope>NUCLEOTIDE SEQUENCE</scope>
</reference>
<feature type="non-terminal residue" evidence="2">
    <location>
        <position position="477"/>
    </location>
</feature>
<dbReference type="Pfam" id="PF10592">
    <property type="entry name" value="AIPR"/>
    <property type="match status" value="1"/>
</dbReference>
<name>T0YE48_9ZZZZ</name>
<dbReference type="InterPro" id="IPR018891">
    <property type="entry name" value="AIPR_C"/>
</dbReference>
<evidence type="ECO:0000313" key="2">
    <source>
        <dbReference type="EMBL" id="EQD30087.1"/>
    </source>
</evidence>
<reference evidence="2" key="1">
    <citation type="submission" date="2013-08" db="EMBL/GenBank/DDBJ databases">
        <authorList>
            <person name="Mendez C."/>
            <person name="Richter M."/>
            <person name="Ferrer M."/>
            <person name="Sanchez J."/>
        </authorList>
    </citation>
    <scope>NUCLEOTIDE SEQUENCE</scope>
</reference>
<feature type="domain" description="Abortive phage infection protein C-terminal" evidence="1">
    <location>
        <begin position="169"/>
        <end position="464"/>
    </location>
</feature>
<dbReference type="EMBL" id="AUZZ01010364">
    <property type="protein sequence ID" value="EQD30087.1"/>
    <property type="molecule type" value="Genomic_DNA"/>
</dbReference>
<dbReference type="AlphaFoldDB" id="T0YE48"/>
<evidence type="ECO:0000259" key="1">
    <source>
        <dbReference type="Pfam" id="PF10592"/>
    </source>
</evidence>
<sequence>EDQKKFYFIQGKTVADFEATKKEFPENDIKKTILGANLLITGNYRKSITPELENLVDEFHNKTSNGLYETRLIFLTMKKFPVSSKYIVGFENRNPQVKVDFFDFDKVLELYRAYLAKTGPGAKRISLEIIKHQSSNHILFKDTPLKARVFSVKGSEIAKNYDSYKDALFEQNVRLALGLNDINAQIFDTATNDQSPNFWYFNNGITIACKKIDETPDGRMVHLNYAQIINGAQTTYALHKAYSDNKTPLKPDVEVLVKVIETTDSDLINDITLYVNSQNAIKTRDLQSKDAIQNALQRVLLDSYNYFFERKRGEFQSHYQNVTIRKEKFGETYRQKLINNEKAAQSFLAFYLDKPAEAKNAKRRIFDVTSDGFYKDIFNQNLVAVPEKLLMSWNLLNYVEDKKREYRKTYKKAETLSKKAANKVYRNDFVLHSEYFVLNLFKDFLINDKFDINNKSDLLKIVKMVNKNDEKIQKYYD</sequence>
<comment type="caution">
    <text evidence="2">The sequence shown here is derived from an EMBL/GenBank/DDBJ whole genome shotgun (WGS) entry which is preliminary data.</text>
</comment>
<proteinExistence type="predicted"/>
<accession>T0YE48</accession>
<feature type="non-terminal residue" evidence="2">
    <location>
        <position position="1"/>
    </location>
</feature>